<feature type="non-terminal residue" evidence="1">
    <location>
        <position position="1"/>
    </location>
</feature>
<name>A0AAD8ESG4_DIPPU</name>
<accession>A0AAD8ESG4</accession>
<gene>
    <name evidence="1" type="ORF">L9F63_000349</name>
</gene>
<dbReference type="Proteomes" id="UP001233999">
    <property type="component" value="Unassembled WGS sequence"/>
</dbReference>
<keyword evidence="2" id="KW-1185">Reference proteome</keyword>
<reference evidence="1" key="1">
    <citation type="journal article" date="2023" name="IScience">
        <title>Live-bearing cockroach genome reveals convergent evolutionary mechanisms linked to viviparity in insects and beyond.</title>
        <authorList>
            <person name="Fouks B."/>
            <person name="Harrison M.C."/>
            <person name="Mikhailova A.A."/>
            <person name="Marchal E."/>
            <person name="English S."/>
            <person name="Carruthers M."/>
            <person name="Jennings E.C."/>
            <person name="Chiamaka E.L."/>
            <person name="Frigard R.A."/>
            <person name="Pippel M."/>
            <person name="Attardo G.M."/>
            <person name="Benoit J.B."/>
            <person name="Bornberg-Bauer E."/>
            <person name="Tobe S.S."/>
        </authorList>
    </citation>
    <scope>NUCLEOTIDE SEQUENCE</scope>
    <source>
        <strain evidence="1">Stay&amp;Tobe</strain>
    </source>
</reference>
<proteinExistence type="predicted"/>
<organism evidence="1 2">
    <name type="scientific">Diploptera punctata</name>
    <name type="common">Pacific beetle cockroach</name>
    <dbReference type="NCBI Taxonomy" id="6984"/>
    <lineage>
        <taxon>Eukaryota</taxon>
        <taxon>Metazoa</taxon>
        <taxon>Ecdysozoa</taxon>
        <taxon>Arthropoda</taxon>
        <taxon>Hexapoda</taxon>
        <taxon>Insecta</taxon>
        <taxon>Pterygota</taxon>
        <taxon>Neoptera</taxon>
        <taxon>Polyneoptera</taxon>
        <taxon>Dictyoptera</taxon>
        <taxon>Blattodea</taxon>
        <taxon>Blaberoidea</taxon>
        <taxon>Blaberidae</taxon>
        <taxon>Diplopterinae</taxon>
        <taxon>Diploptera</taxon>
    </lineage>
</organism>
<sequence length="170" mass="19536">QILHSADVVAFVNNLISVNPFLVTEFATYFKHYVQRKNQSGNRKQLLSVVLLCMPSIFFRINNECSRVPPNFINSIKINLILKIYRMWVIPSFRSHVSPFFSALILRTVYNKRINYKSEFSQNPVFIATTYVIENHVGLFKTSDYFSIASLTTQLGGRELATCVGSFKIL</sequence>
<dbReference type="AlphaFoldDB" id="A0AAD8ESG4"/>
<reference evidence="1" key="2">
    <citation type="submission" date="2023-05" db="EMBL/GenBank/DDBJ databases">
        <authorList>
            <person name="Fouks B."/>
        </authorList>
    </citation>
    <scope>NUCLEOTIDE SEQUENCE</scope>
    <source>
        <strain evidence="1">Stay&amp;Tobe</strain>
        <tissue evidence="1">Testes</tissue>
    </source>
</reference>
<feature type="non-terminal residue" evidence="1">
    <location>
        <position position="170"/>
    </location>
</feature>
<dbReference type="EMBL" id="JASPKZ010000013">
    <property type="protein sequence ID" value="KAJ9601510.1"/>
    <property type="molecule type" value="Genomic_DNA"/>
</dbReference>
<protein>
    <submittedName>
        <fullName evidence="1">Uncharacterized protein</fullName>
    </submittedName>
</protein>
<comment type="caution">
    <text evidence="1">The sequence shown here is derived from an EMBL/GenBank/DDBJ whole genome shotgun (WGS) entry which is preliminary data.</text>
</comment>
<evidence type="ECO:0000313" key="2">
    <source>
        <dbReference type="Proteomes" id="UP001233999"/>
    </source>
</evidence>
<evidence type="ECO:0000313" key="1">
    <source>
        <dbReference type="EMBL" id="KAJ9601510.1"/>
    </source>
</evidence>